<sequence>MKKTKKDVANDVEKERPEQQDHKALGAKLDLFTFSDLVGPGLPLWTPKGTLIRHLLDDFVWELRQKKGYSKVEIPHITKKDLYVKSGHWDKFKDELFQIKTREGHIFALKPMNCPHHTQIFARKIHSYKELPQRYANTTMMYRDEQTGELSGILRVRAISIDDSHIFARRSQVKEEIINAWDIIQEFYNSFGFKLQASLSLRDPKRPEKYLGNPSVWQETEQILREVAKHKATKTKEDIGEAAFYGPKIDFISQDSLGRKWQMATIQLDMNMPERFNLYCINEKGQEERIVMIHYAVMGSLERFLANLLEHFAGALPLWLSPEQIWIIPITSKQTQYAKEIAKMFQVVGFRFQVRDENETLSKRIREGETQKIPYLLVIGEKEEKSKNISVRRRGKDMGSMRLDKFLKQTIDEISKKDWE</sequence>
<dbReference type="InterPro" id="IPR036621">
    <property type="entry name" value="Anticodon-bd_dom_sf"/>
</dbReference>
<reference evidence="14 15" key="1">
    <citation type="journal article" date="2016" name="Nat. Commun.">
        <title>Thousands of microbial genomes shed light on interconnected biogeochemical processes in an aquifer system.</title>
        <authorList>
            <person name="Anantharaman K."/>
            <person name="Brown C.T."/>
            <person name="Hug L.A."/>
            <person name="Sharon I."/>
            <person name="Castelle C.J."/>
            <person name="Probst A.J."/>
            <person name="Thomas B.C."/>
            <person name="Singh A."/>
            <person name="Wilkins M.J."/>
            <person name="Karaoz U."/>
            <person name="Brodie E.L."/>
            <person name="Williams K.H."/>
            <person name="Hubbard S.S."/>
            <person name="Banfield J.F."/>
        </authorList>
    </citation>
    <scope>NUCLEOTIDE SEQUENCE [LARGE SCALE GENOMIC DNA]</scope>
</reference>
<dbReference type="Gene3D" id="3.30.930.10">
    <property type="entry name" value="Bira Bifunctional Protein, Domain 2"/>
    <property type="match status" value="1"/>
</dbReference>
<evidence type="ECO:0000256" key="11">
    <source>
        <dbReference type="NCBIfam" id="TIGR00418"/>
    </source>
</evidence>
<organism evidence="14 15">
    <name type="scientific">Candidatus Wildermuthbacteria bacterium RIFCSPLOWO2_12_FULL_40_9</name>
    <dbReference type="NCBI Taxonomy" id="1802467"/>
    <lineage>
        <taxon>Bacteria</taxon>
        <taxon>Candidatus Wildermuthiibacteriota</taxon>
    </lineage>
</organism>
<dbReference type="InterPro" id="IPR004154">
    <property type="entry name" value="Anticodon-bd"/>
</dbReference>
<dbReference type="EC" id="6.1.1.3" evidence="2 11"/>
<comment type="similarity">
    <text evidence="1">Belongs to the class-II aminoacyl-tRNA synthetase family.</text>
</comment>
<dbReference type="InterPro" id="IPR002320">
    <property type="entry name" value="Thr-tRNA-ligase_IIa"/>
</dbReference>
<dbReference type="FunFam" id="3.30.930.10:FF:000002">
    <property type="entry name" value="Threonine--tRNA ligase"/>
    <property type="match status" value="1"/>
</dbReference>
<dbReference type="SUPFAM" id="SSF52954">
    <property type="entry name" value="Class II aaRS ABD-related"/>
    <property type="match status" value="1"/>
</dbReference>
<keyword evidence="5" id="KW-0547">Nucleotide-binding</keyword>
<dbReference type="AlphaFoldDB" id="A0A1G2RWK2"/>
<keyword evidence="4" id="KW-0479">Metal-binding</keyword>
<gene>
    <name evidence="14" type="ORF">A3H01_01800</name>
</gene>
<dbReference type="PRINTS" id="PR01047">
    <property type="entry name" value="TRNASYNTHTHR"/>
</dbReference>
<dbReference type="NCBIfam" id="TIGR00418">
    <property type="entry name" value="thrS"/>
    <property type="match status" value="1"/>
</dbReference>
<dbReference type="CDD" id="cd00771">
    <property type="entry name" value="ThrRS_core"/>
    <property type="match status" value="1"/>
</dbReference>
<evidence type="ECO:0000256" key="9">
    <source>
        <dbReference type="ARBA" id="ARBA00023146"/>
    </source>
</evidence>
<evidence type="ECO:0000256" key="5">
    <source>
        <dbReference type="ARBA" id="ARBA00022741"/>
    </source>
</evidence>
<evidence type="ECO:0000256" key="12">
    <source>
        <dbReference type="SAM" id="MobiDB-lite"/>
    </source>
</evidence>
<dbReference type="Pfam" id="PF00587">
    <property type="entry name" value="tRNA-synt_2b"/>
    <property type="match status" value="1"/>
</dbReference>
<dbReference type="Proteomes" id="UP000177853">
    <property type="component" value="Unassembled WGS sequence"/>
</dbReference>
<comment type="catalytic activity">
    <reaction evidence="10">
        <text>tRNA(Thr) + L-threonine + ATP = L-threonyl-tRNA(Thr) + AMP + diphosphate + H(+)</text>
        <dbReference type="Rhea" id="RHEA:24624"/>
        <dbReference type="Rhea" id="RHEA-COMP:9670"/>
        <dbReference type="Rhea" id="RHEA-COMP:9704"/>
        <dbReference type="ChEBI" id="CHEBI:15378"/>
        <dbReference type="ChEBI" id="CHEBI:30616"/>
        <dbReference type="ChEBI" id="CHEBI:33019"/>
        <dbReference type="ChEBI" id="CHEBI:57926"/>
        <dbReference type="ChEBI" id="CHEBI:78442"/>
        <dbReference type="ChEBI" id="CHEBI:78534"/>
        <dbReference type="ChEBI" id="CHEBI:456215"/>
        <dbReference type="EC" id="6.1.1.3"/>
    </reaction>
</comment>
<dbReference type="CDD" id="cd00860">
    <property type="entry name" value="ThrRS_anticodon"/>
    <property type="match status" value="1"/>
</dbReference>
<evidence type="ECO:0000313" key="15">
    <source>
        <dbReference type="Proteomes" id="UP000177853"/>
    </source>
</evidence>
<dbReference type="GO" id="GO:0005524">
    <property type="term" value="F:ATP binding"/>
    <property type="evidence" value="ECO:0007669"/>
    <property type="project" value="UniProtKB-KW"/>
</dbReference>
<dbReference type="GO" id="GO:0004829">
    <property type="term" value="F:threonine-tRNA ligase activity"/>
    <property type="evidence" value="ECO:0007669"/>
    <property type="project" value="UniProtKB-UniRule"/>
</dbReference>
<evidence type="ECO:0000256" key="7">
    <source>
        <dbReference type="ARBA" id="ARBA00022840"/>
    </source>
</evidence>
<name>A0A1G2RWK2_9BACT</name>
<dbReference type="FunFam" id="3.40.50.800:FF:000001">
    <property type="entry name" value="Threonine--tRNA ligase"/>
    <property type="match status" value="1"/>
</dbReference>
<dbReference type="InterPro" id="IPR033728">
    <property type="entry name" value="ThrRS_core"/>
</dbReference>
<keyword evidence="9" id="KW-0030">Aminoacyl-tRNA synthetase</keyword>
<dbReference type="Pfam" id="PF03129">
    <property type="entry name" value="HGTP_anticodon"/>
    <property type="match status" value="1"/>
</dbReference>
<keyword evidence="7" id="KW-0067">ATP-binding</keyword>
<dbReference type="GO" id="GO:0005737">
    <property type="term" value="C:cytoplasm"/>
    <property type="evidence" value="ECO:0007669"/>
    <property type="project" value="UniProtKB-UniRule"/>
</dbReference>
<proteinExistence type="inferred from homology"/>
<evidence type="ECO:0000256" key="3">
    <source>
        <dbReference type="ARBA" id="ARBA00022598"/>
    </source>
</evidence>
<keyword evidence="6" id="KW-0862">Zinc</keyword>
<dbReference type="InterPro" id="IPR047246">
    <property type="entry name" value="ThrRS_anticodon"/>
</dbReference>
<dbReference type="InterPro" id="IPR045864">
    <property type="entry name" value="aa-tRNA-synth_II/BPL/LPL"/>
</dbReference>
<comment type="caution">
    <text evidence="14">The sequence shown here is derived from an EMBL/GenBank/DDBJ whole genome shotgun (WGS) entry which is preliminary data.</text>
</comment>
<dbReference type="InterPro" id="IPR002314">
    <property type="entry name" value="aa-tRNA-synt_IIb"/>
</dbReference>
<evidence type="ECO:0000259" key="13">
    <source>
        <dbReference type="PROSITE" id="PS50862"/>
    </source>
</evidence>
<evidence type="ECO:0000256" key="1">
    <source>
        <dbReference type="ARBA" id="ARBA00008226"/>
    </source>
</evidence>
<evidence type="ECO:0000256" key="2">
    <source>
        <dbReference type="ARBA" id="ARBA00013163"/>
    </source>
</evidence>
<keyword evidence="8" id="KW-0648">Protein biosynthesis</keyword>
<evidence type="ECO:0000313" key="14">
    <source>
        <dbReference type="EMBL" id="OHA77210.1"/>
    </source>
</evidence>
<dbReference type="SUPFAM" id="SSF55681">
    <property type="entry name" value="Class II aaRS and biotin synthetases"/>
    <property type="match status" value="1"/>
</dbReference>
<dbReference type="EMBL" id="MHUM01000005">
    <property type="protein sequence ID" value="OHA77210.1"/>
    <property type="molecule type" value="Genomic_DNA"/>
</dbReference>
<dbReference type="InterPro" id="IPR006195">
    <property type="entry name" value="aa-tRNA-synth_II"/>
</dbReference>
<evidence type="ECO:0000256" key="6">
    <source>
        <dbReference type="ARBA" id="ARBA00022833"/>
    </source>
</evidence>
<feature type="region of interest" description="Disordered" evidence="12">
    <location>
        <begin position="1"/>
        <end position="21"/>
    </location>
</feature>
<dbReference type="PANTHER" id="PTHR11451:SF44">
    <property type="entry name" value="THREONINE--TRNA LIGASE, CHLOROPLASTIC_MITOCHONDRIAL 2"/>
    <property type="match status" value="1"/>
</dbReference>
<dbReference type="Gene3D" id="3.40.50.800">
    <property type="entry name" value="Anticodon-binding domain"/>
    <property type="match status" value="1"/>
</dbReference>
<keyword evidence="3 14" id="KW-0436">Ligase</keyword>
<dbReference type="PROSITE" id="PS50862">
    <property type="entry name" value="AA_TRNA_LIGASE_II"/>
    <property type="match status" value="1"/>
</dbReference>
<feature type="domain" description="Aminoacyl-transfer RNA synthetases class-II family profile" evidence="13">
    <location>
        <begin position="47"/>
        <end position="317"/>
    </location>
</feature>
<evidence type="ECO:0000256" key="4">
    <source>
        <dbReference type="ARBA" id="ARBA00022723"/>
    </source>
</evidence>
<evidence type="ECO:0000256" key="8">
    <source>
        <dbReference type="ARBA" id="ARBA00022917"/>
    </source>
</evidence>
<dbReference type="GO" id="GO:0006435">
    <property type="term" value="P:threonyl-tRNA aminoacylation"/>
    <property type="evidence" value="ECO:0007669"/>
    <property type="project" value="UniProtKB-UniRule"/>
</dbReference>
<protein>
    <recommendedName>
        <fullName evidence="2 11">Threonine--tRNA ligase</fullName>
        <ecNumber evidence="2 11">6.1.1.3</ecNumber>
    </recommendedName>
</protein>
<dbReference type="PANTHER" id="PTHR11451">
    <property type="entry name" value="THREONINE-TRNA LIGASE"/>
    <property type="match status" value="1"/>
</dbReference>
<evidence type="ECO:0000256" key="10">
    <source>
        <dbReference type="ARBA" id="ARBA00049515"/>
    </source>
</evidence>
<accession>A0A1G2RWK2</accession>
<dbReference type="GO" id="GO:0046872">
    <property type="term" value="F:metal ion binding"/>
    <property type="evidence" value="ECO:0007669"/>
    <property type="project" value="UniProtKB-KW"/>
</dbReference>